<evidence type="ECO:0000256" key="10">
    <source>
        <dbReference type="ARBA" id="ARBA00046140"/>
    </source>
</evidence>
<comment type="similarity">
    <text evidence="2 11">Belongs to the bacterial histone-like protein family.</text>
</comment>
<evidence type="ECO:0000256" key="8">
    <source>
        <dbReference type="ARBA" id="ARBA00033120"/>
    </source>
</evidence>
<evidence type="ECO:0000256" key="5">
    <source>
        <dbReference type="ARBA" id="ARBA00022705"/>
    </source>
</evidence>
<feature type="compositionally biased region" description="Low complexity" evidence="12">
    <location>
        <begin position="9"/>
        <end position="18"/>
    </location>
</feature>
<proteinExistence type="inferred from homology"/>
<comment type="subunit">
    <text evidence="3">Homodimer.</text>
</comment>
<keyword evidence="5" id="KW-0235">DNA replication</keyword>
<name>A0A3N1Y7X5_9GAMM</name>
<dbReference type="AlphaFoldDB" id="A0A3N1Y7X5"/>
<feature type="compositionally biased region" description="Low complexity" evidence="12">
    <location>
        <begin position="26"/>
        <end position="38"/>
    </location>
</feature>
<protein>
    <recommendedName>
        <fullName evidence="4">Viral histone-like protein</fullName>
    </recommendedName>
    <alternativeName>
        <fullName evidence="9">DNA-binding protein pA104R</fullName>
    </alternativeName>
    <alternativeName>
        <fullName evidence="8">pA104R</fullName>
    </alternativeName>
</protein>
<keyword evidence="7 13" id="KW-0238">DNA-binding</keyword>
<evidence type="ECO:0000256" key="3">
    <source>
        <dbReference type="ARBA" id="ARBA00011738"/>
    </source>
</evidence>
<dbReference type="EMBL" id="RJVI01000001">
    <property type="protein sequence ID" value="ROR34611.1"/>
    <property type="molecule type" value="Genomic_DNA"/>
</dbReference>
<dbReference type="Pfam" id="PF00216">
    <property type="entry name" value="Bac_DNA_binding"/>
    <property type="match status" value="1"/>
</dbReference>
<evidence type="ECO:0000256" key="9">
    <source>
        <dbReference type="ARBA" id="ARBA00033227"/>
    </source>
</evidence>
<dbReference type="InterPro" id="IPR000119">
    <property type="entry name" value="Hist_DNA-bd"/>
</dbReference>
<organism evidence="13 14">
    <name type="scientific">Inmirania thermothiophila</name>
    <dbReference type="NCBI Taxonomy" id="1750597"/>
    <lineage>
        <taxon>Bacteria</taxon>
        <taxon>Pseudomonadati</taxon>
        <taxon>Pseudomonadota</taxon>
        <taxon>Gammaproteobacteria</taxon>
        <taxon>Chromatiales</taxon>
        <taxon>Ectothiorhodospiraceae</taxon>
        <taxon>Inmirania</taxon>
    </lineage>
</organism>
<evidence type="ECO:0000256" key="6">
    <source>
        <dbReference type="ARBA" id="ARBA00022921"/>
    </source>
</evidence>
<dbReference type="CDD" id="cd13834">
    <property type="entry name" value="HU_like"/>
    <property type="match status" value="1"/>
</dbReference>
<keyword evidence="14" id="KW-1185">Reference proteome</keyword>
<accession>A0A3N1Y7X5</accession>
<evidence type="ECO:0000256" key="12">
    <source>
        <dbReference type="SAM" id="MobiDB-lite"/>
    </source>
</evidence>
<evidence type="ECO:0000256" key="7">
    <source>
        <dbReference type="ARBA" id="ARBA00023125"/>
    </source>
</evidence>
<dbReference type="RefSeq" id="WP_123399939.1">
    <property type="nucleotide sequence ID" value="NZ_RJVI01000001.1"/>
</dbReference>
<sequence>MAAKKKTTTRSAASTKKTPALRRTRAAAAKAAPRKPATGAIAEKQTKAQVIAAIAEETGLTRAQVGAVFESLASLIHRHMKPRGSGEFTIPETGVRIRRVRRPATKARTGRNPRTGEPIQIPARPAQNVIRLTALKALKDALAKK</sequence>
<keyword evidence="6" id="KW-0426">Late protein</keyword>
<dbReference type="InterPro" id="IPR010992">
    <property type="entry name" value="IHF-like_DNA-bd_dom_sf"/>
</dbReference>
<dbReference type="PANTHER" id="PTHR33175">
    <property type="entry name" value="DNA-BINDING PROTEIN HU"/>
    <property type="match status" value="1"/>
</dbReference>
<dbReference type="GO" id="GO:0006260">
    <property type="term" value="P:DNA replication"/>
    <property type="evidence" value="ECO:0007669"/>
    <property type="project" value="UniProtKB-KW"/>
</dbReference>
<gene>
    <name evidence="13" type="ORF">EDC57_0510</name>
</gene>
<feature type="region of interest" description="Disordered" evidence="12">
    <location>
        <begin position="1"/>
        <end position="41"/>
    </location>
</feature>
<reference evidence="13 14" key="1">
    <citation type="submission" date="2018-11" db="EMBL/GenBank/DDBJ databases">
        <title>Genomic Encyclopedia of Type Strains, Phase IV (KMG-IV): sequencing the most valuable type-strain genomes for metagenomic binning, comparative biology and taxonomic classification.</title>
        <authorList>
            <person name="Goeker M."/>
        </authorList>
    </citation>
    <scope>NUCLEOTIDE SEQUENCE [LARGE SCALE GENOMIC DNA]</scope>
    <source>
        <strain evidence="13 14">DSM 100275</strain>
    </source>
</reference>
<dbReference type="SMART" id="SM00411">
    <property type="entry name" value="BHL"/>
    <property type="match status" value="1"/>
</dbReference>
<dbReference type="SUPFAM" id="SSF47729">
    <property type="entry name" value="IHF-like DNA-binding proteins"/>
    <property type="match status" value="1"/>
</dbReference>
<comment type="function">
    <text evidence="10">DNA-binding protein that plays a critical role in nucleoid compaction, genome replication and DNA replication and transcription. Binds to both ssDNA and dsDNA with a binding site covering about 15 nucleotides. Displays DNA-supercoiling activity only when associated with the viral DNA topoisomerase 2.</text>
</comment>
<dbReference type="GO" id="GO:0005829">
    <property type="term" value="C:cytosol"/>
    <property type="evidence" value="ECO:0007669"/>
    <property type="project" value="TreeGrafter"/>
</dbReference>
<evidence type="ECO:0000256" key="2">
    <source>
        <dbReference type="ARBA" id="ARBA00010529"/>
    </source>
</evidence>
<evidence type="ECO:0000256" key="11">
    <source>
        <dbReference type="RuleBase" id="RU003939"/>
    </source>
</evidence>
<evidence type="ECO:0000313" key="13">
    <source>
        <dbReference type="EMBL" id="ROR34611.1"/>
    </source>
</evidence>
<evidence type="ECO:0000313" key="14">
    <source>
        <dbReference type="Proteomes" id="UP000276634"/>
    </source>
</evidence>
<dbReference type="OrthoDB" id="331625at2"/>
<dbReference type="GO" id="GO:0003677">
    <property type="term" value="F:DNA binding"/>
    <property type="evidence" value="ECO:0007669"/>
    <property type="project" value="UniProtKB-KW"/>
</dbReference>
<dbReference type="PANTHER" id="PTHR33175:SF13">
    <property type="entry name" value="HISTONE-LIKE PROTEIN"/>
    <property type="match status" value="1"/>
</dbReference>
<comment type="subcellular location">
    <subcellularLocation>
        <location evidence="1">Virion</location>
    </subcellularLocation>
</comment>
<dbReference type="Proteomes" id="UP000276634">
    <property type="component" value="Unassembled WGS sequence"/>
</dbReference>
<dbReference type="Gene3D" id="4.10.520.10">
    <property type="entry name" value="IHF-like DNA-binding proteins"/>
    <property type="match status" value="1"/>
</dbReference>
<dbReference type="GO" id="GO:0030527">
    <property type="term" value="F:structural constituent of chromatin"/>
    <property type="evidence" value="ECO:0007669"/>
    <property type="project" value="InterPro"/>
</dbReference>
<comment type="caution">
    <text evidence="13">The sequence shown here is derived from an EMBL/GenBank/DDBJ whole genome shotgun (WGS) entry which is preliminary data.</text>
</comment>
<evidence type="ECO:0000256" key="1">
    <source>
        <dbReference type="ARBA" id="ARBA00004328"/>
    </source>
</evidence>
<evidence type="ECO:0000256" key="4">
    <source>
        <dbReference type="ARBA" id="ARBA00016145"/>
    </source>
</evidence>